<name>A0A0J9WUM0_FUSO4</name>
<evidence type="ECO:0000313" key="2">
    <source>
        <dbReference type="EMBL" id="KNB18017.1"/>
    </source>
</evidence>
<evidence type="ECO:0000313" key="3">
    <source>
        <dbReference type="Proteomes" id="UP000009097"/>
    </source>
</evidence>
<dbReference type="EMBL" id="DS231724">
    <property type="protein sequence ID" value="KNB18017.1"/>
    <property type="molecule type" value="Genomic_DNA"/>
</dbReference>
<dbReference type="VEuPathDB" id="FungiDB:FOXG_22113"/>
<accession>A0A0J9WUM0</accession>
<proteinExistence type="predicted"/>
<dbReference type="KEGG" id="fox:FOXG_22113"/>
<feature type="compositionally biased region" description="Basic residues" evidence="1">
    <location>
        <begin position="1"/>
        <end position="11"/>
    </location>
</feature>
<dbReference type="Proteomes" id="UP000009097">
    <property type="component" value="Unassembled WGS sequence"/>
</dbReference>
<gene>
    <name evidence="2" type="ORF">FOXG_22113</name>
</gene>
<dbReference type="AlphaFoldDB" id="A0A0J9WUM0"/>
<feature type="region of interest" description="Disordered" evidence="1">
    <location>
        <begin position="1"/>
        <end position="38"/>
    </location>
</feature>
<protein>
    <submittedName>
        <fullName evidence="2">Uncharacterized protein</fullName>
    </submittedName>
</protein>
<reference evidence="2" key="2">
    <citation type="journal article" date="2010" name="Nature">
        <title>Comparative genomics reveals mobile pathogenicity chromosomes in Fusarium.</title>
        <authorList>
            <person name="Ma L.J."/>
            <person name="van der Does H.C."/>
            <person name="Borkovich K.A."/>
            <person name="Coleman J.J."/>
            <person name="Daboussi M.J."/>
            <person name="Di Pietro A."/>
            <person name="Dufresne M."/>
            <person name="Freitag M."/>
            <person name="Grabherr M."/>
            <person name="Henrissat B."/>
            <person name="Houterman P.M."/>
            <person name="Kang S."/>
            <person name="Shim W.B."/>
            <person name="Woloshuk C."/>
            <person name="Xie X."/>
            <person name="Xu J.R."/>
            <person name="Antoniw J."/>
            <person name="Baker S.E."/>
            <person name="Bluhm B.H."/>
            <person name="Breakspear A."/>
            <person name="Brown D.W."/>
            <person name="Butchko R.A."/>
            <person name="Chapman S."/>
            <person name="Coulson R."/>
            <person name="Coutinho P.M."/>
            <person name="Danchin E.G."/>
            <person name="Diener A."/>
            <person name="Gale L.R."/>
            <person name="Gardiner D.M."/>
            <person name="Goff S."/>
            <person name="Hammond-Kosack K.E."/>
            <person name="Hilburn K."/>
            <person name="Hua-Van A."/>
            <person name="Jonkers W."/>
            <person name="Kazan K."/>
            <person name="Kodira C.D."/>
            <person name="Koehrsen M."/>
            <person name="Kumar L."/>
            <person name="Lee Y.H."/>
            <person name="Li L."/>
            <person name="Manners J.M."/>
            <person name="Miranda-Saavedra D."/>
            <person name="Mukherjee M."/>
            <person name="Park G."/>
            <person name="Park J."/>
            <person name="Park S.Y."/>
            <person name="Proctor R.H."/>
            <person name="Regev A."/>
            <person name="Ruiz-Roldan M.C."/>
            <person name="Sain D."/>
            <person name="Sakthikumar S."/>
            <person name="Sykes S."/>
            <person name="Schwartz D.C."/>
            <person name="Turgeon B.G."/>
            <person name="Wapinski I."/>
            <person name="Yoder O."/>
            <person name="Young S."/>
            <person name="Zeng Q."/>
            <person name="Zhou S."/>
            <person name="Galagan J."/>
            <person name="Cuomo C.A."/>
            <person name="Kistler H.C."/>
            <person name="Rep M."/>
        </authorList>
    </citation>
    <scope>NUCLEOTIDE SEQUENCE [LARGE SCALE GENOMIC DNA]</scope>
    <source>
        <strain evidence="2">4287</strain>
    </source>
</reference>
<evidence type="ECO:0000256" key="1">
    <source>
        <dbReference type="SAM" id="MobiDB-lite"/>
    </source>
</evidence>
<reference evidence="2" key="1">
    <citation type="submission" date="2007-04" db="EMBL/GenBank/DDBJ databases">
        <authorList>
            <consortium name="The Broad Institute Genome Sequencing Platform"/>
            <person name="Birren B."/>
            <person name="Lander E."/>
            <person name="Galagan J."/>
            <person name="Nusbaum C."/>
            <person name="Devon K."/>
            <person name="Ma L.-J."/>
            <person name="Jaffe D."/>
            <person name="Butler J."/>
            <person name="Alvarez P."/>
            <person name="Gnerre S."/>
            <person name="Grabherr M."/>
            <person name="Kleber M."/>
            <person name="Mauceli E."/>
            <person name="Brockman W."/>
            <person name="MacCallum I.A."/>
            <person name="Young S."/>
            <person name="LaButti K."/>
            <person name="DeCaprio D."/>
            <person name="Crawford M."/>
            <person name="Koehrsen M."/>
            <person name="Engels R."/>
            <person name="Montgomery P."/>
            <person name="Pearson M."/>
            <person name="Howarth C."/>
            <person name="Larson L."/>
            <person name="White J."/>
            <person name="O'Leary S."/>
            <person name="Kodira C."/>
            <person name="Zeng Q."/>
            <person name="Yandava C."/>
            <person name="Alvarado L."/>
            <person name="Kistler C."/>
            <person name="Shim W.-B."/>
            <person name="Kang S."/>
            <person name="Woloshuk C."/>
        </authorList>
    </citation>
    <scope>NUCLEOTIDE SEQUENCE</scope>
    <source>
        <strain evidence="2">4287</strain>
    </source>
</reference>
<dbReference type="GeneID" id="28962819"/>
<dbReference type="RefSeq" id="XP_018256062.1">
    <property type="nucleotide sequence ID" value="XM_018402511.1"/>
</dbReference>
<organism evidence="2 3">
    <name type="scientific">Fusarium oxysporum f. sp. lycopersici (strain 4287 / CBS 123668 / FGSC 9935 / NRRL 34936)</name>
    <name type="common">Fusarium vascular wilt of tomato</name>
    <dbReference type="NCBI Taxonomy" id="426428"/>
    <lineage>
        <taxon>Eukaryota</taxon>
        <taxon>Fungi</taxon>
        <taxon>Dikarya</taxon>
        <taxon>Ascomycota</taxon>
        <taxon>Pezizomycotina</taxon>
        <taxon>Sordariomycetes</taxon>
        <taxon>Hypocreomycetidae</taxon>
        <taxon>Hypocreales</taxon>
        <taxon>Nectriaceae</taxon>
        <taxon>Fusarium</taxon>
        <taxon>Fusarium oxysporum species complex</taxon>
    </lineage>
</organism>
<sequence>MYRTIKLKRKPLPSSPLKPSSPVSDPLPSSSPPKVQPVNSIRCSSGGCPICKAMLVNRNGSLARHIKRHAKLAKIEAMNIEIELPRMDAPDFDQSVPARRRATGGVFLDGPLAGKGFFEGMPSVFLPNGRVKPKWAWIKKDLDSRVGRGPLRALKNVNANAGYEDDMGI</sequence>
<dbReference type="OrthoDB" id="5087463at2759"/>
<feature type="compositionally biased region" description="Low complexity" evidence="1">
    <location>
        <begin position="15"/>
        <end position="28"/>
    </location>
</feature>